<feature type="domain" description="Exonuclease" evidence="5">
    <location>
        <begin position="22"/>
        <end position="196"/>
    </location>
</feature>
<evidence type="ECO:0000313" key="8">
    <source>
        <dbReference type="Proteomes" id="UP001519460"/>
    </source>
</evidence>
<keyword evidence="8" id="KW-1185">Reference proteome</keyword>
<reference evidence="7" key="3">
    <citation type="submission" date="2023-01" db="EMBL/GenBank/DDBJ databases">
        <authorList>
            <person name="Patra A."/>
        </authorList>
    </citation>
    <scope>NUCLEOTIDE SEQUENCE</scope>
    <source>
        <strain evidence="7">Wonlab-2016</strain>
        <tissue evidence="7">Foot muscle</tissue>
    </source>
</reference>
<dbReference type="GO" id="GO:0004527">
    <property type="term" value="F:exonuclease activity"/>
    <property type="evidence" value="ECO:0007669"/>
    <property type="project" value="UniProtKB-KW"/>
</dbReference>
<keyword evidence="2" id="KW-0540">Nuclease</keyword>
<dbReference type="EMBL" id="JACVVK020000259">
    <property type="protein sequence ID" value="KAK7481616.1"/>
    <property type="molecule type" value="Genomic_DNA"/>
</dbReference>
<dbReference type="Proteomes" id="UP001519460">
    <property type="component" value="Unassembled WGS sequence"/>
</dbReference>
<keyword evidence="4" id="KW-0269">Exonuclease</keyword>
<evidence type="ECO:0000256" key="3">
    <source>
        <dbReference type="ARBA" id="ARBA00022801"/>
    </source>
</evidence>
<evidence type="ECO:0000313" key="6">
    <source>
        <dbReference type="EMBL" id="KAK7481616.1"/>
    </source>
</evidence>
<keyword evidence="3" id="KW-0378">Hydrolase</keyword>
<evidence type="ECO:0000256" key="1">
    <source>
        <dbReference type="ARBA" id="ARBA00009921"/>
    </source>
</evidence>
<evidence type="ECO:0000313" key="7">
    <source>
        <dbReference type="EMBL" id="KAK7492547.1"/>
    </source>
</evidence>
<dbReference type="Pfam" id="PF00929">
    <property type="entry name" value="RNase_T"/>
    <property type="match status" value="1"/>
</dbReference>
<sequence length="208" mass="23598">MGDAKKLKLNTGLGDVDNRTERIVWVDLEMTGLDVQKDKIIEIACLVTTGNLDIVAEGPNLIIHQPQEVMDEMNDWCKEHHGQSGLTRAVLESKTSMEEAEKQVLSFVQQHTEPGWAPLGGNSIHVDRVFLMAQMPSIVNHLHHRIIDVSTVKELCRRWYPDTKQNAPKKNLSHRAMDDIRESIQELQYYRQAIFKSPSTSAADRSDS</sequence>
<organism evidence="7 8">
    <name type="scientific">Batillaria attramentaria</name>
    <dbReference type="NCBI Taxonomy" id="370345"/>
    <lineage>
        <taxon>Eukaryota</taxon>
        <taxon>Metazoa</taxon>
        <taxon>Spiralia</taxon>
        <taxon>Lophotrochozoa</taxon>
        <taxon>Mollusca</taxon>
        <taxon>Gastropoda</taxon>
        <taxon>Caenogastropoda</taxon>
        <taxon>Sorbeoconcha</taxon>
        <taxon>Cerithioidea</taxon>
        <taxon>Batillariidae</taxon>
        <taxon>Batillaria</taxon>
    </lineage>
</organism>
<gene>
    <name evidence="7" type="ORF">BaRGS_00016213</name>
    <name evidence="6" type="ORF">BaRGS_00027132</name>
</gene>
<dbReference type="PANTHER" id="PTHR11046">
    <property type="entry name" value="OLIGORIBONUCLEASE, MITOCHONDRIAL"/>
    <property type="match status" value="1"/>
</dbReference>
<dbReference type="InterPro" id="IPR012337">
    <property type="entry name" value="RNaseH-like_sf"/>
</dbReference>
<protein>
    <recommendedName>
        <fullName evidence="5">Exonuclease domain-containing protein</fullName>
    </recommendedName>
</protein>
<dbReference type="AlphaFoldDB" id="A0ABD0KZG0"/>
<comment type="caution">
    <text evidence="7">The sequence shown here is derived from an EMBL/GenBank/DDBJ whole genome shotgun (WGS) entry which is preliminary data.</text>
</comment>
<comment type="similarity">
    <text evidence="1">Belongs to the oligoribonuclease family.</text>
</comment>
<evidence type="ECO:0000259" key="5">
    <source>
        <dbReference type="SMART" id="SM00479"/>
    </source>
</evidence>
<evidence type="ECO:0000256" key="4">
    <source>
        <dbReference type="ARBA" id="ARBA00022839"/>
    </source>
</evidence>
<reference evidence="7" key="1">
    <citation type="submission" date="2020-09" db="EMBL/GenBank/DDBJ databases">
        <authorList>
            <person name="Won Y."/>
        </authorList>
    </citation>
    <scope>NUCLEOTIDE SEQUENCE</scope>
    <source>
        <strain evidence="7">Wonlab-2016</strain>
        <tissue evidence="7">Foot muscle</tissue>
    </source>
</reference>
<name>A0ABD0KZG0_9CAEN</name>
<evidence type="ECO:0000256" key="2">
    <source>
        <dbReference type="ARBA" id="ARBA00022722"/>
    </source>
</evidence>
<dbReference type="InterPro" id="IPR036397">
    <property type="entry name" value="RNaseH_sf"/>
</dbReference>
<dbReference type="NCBIfam" id="NF003765">
    <property type="entry name" value="PRK05359.1"/>
    <property type="match status" value="1"/>
</dbReference>
<dbReference type="SUPFAM" id="SSF53098">
    <property type="entry name" value="Ribonuclease H-like"/>
    <property type="match status" value="1"/>
</dbReference>
<dbReference type="SMART" id="SM00479">
    <property type="entry name" value="EXOIII"/>
    <property type="match status" value="1"/>
</dbReference>
<dbReference type="FunFam" id="3.30.420.10:FF:000003">
    <property type="entry name" value="Oligoribonuclease"/>
    <property type="match status" value="1"/>
</dbReference>
<dbReference type="EMBL" id="JACVVK020000102">
    <property type="protein sequence ID" value="KAK7492547.1"/>
    <property type="molecule type" value="Genomic_DNA"/>
</dbReference>
<dbReference type="PANTHER" id="PTHR11046:SF0">
    <property type="entry name" value="OLIGORIBONUCLEASE, MITOCHONDRIAL"/>
    <property type="match status" value="1"/>
</dbReference>
<accession>A0ABD0KZG0</accession>
<reference evidence="7 8" key="2">
    <citation type="journal article" date="2023" name="Sci. Data">
        <title>Genome assembly of the Korean intertidal mud-creeper Batillaria attramentaria.</title>
        <authorList>
            <person name="Patra A.K."/>
            <person name="Ho P.T."/>
            <person name="Jun S."/>
            <person name="Lee S.J."/>
            <person name="Kim Y."/>
            <person name="Won Y.J."/>
        </authorList>
    </citation>
    <scope>NUCLEOTIDE SEQUENCE [LARGE SCALE GENOMIC DNA]</scope>
    <source>
        <strain evidence="7">Wonlab-2016</strain>
    </source>
</reference>
<dbReference type="CDD" id="cd06135">
    <property type="entry name" value="Orn"/>
    <property type="match status" value="1"/>
</dbReference>
<dbReference type="Gene3D" id="3.30.420.10">
    <property type="entry name" value="Ribonuclease H-like superfamily/Ribonuclease H"/>
    <property type="match status" value="1"/>
</dbReference>
<dbReference type="InterPro" id="IPR013520">
    <property type="entry name" value="Ribonucl_H"/>
</dbReference>
<proteinExistence type="inferred from homology"/>
<dbReference type="InterPro" id="IPR022894">
    <property type="entry name" value="Oligoribonuclease"/>
</dbReference>